<dbReference type="PANTHER" id="PTHR12147">
    <property type="entry name" value="METALLOPEPTIDASE M28 FAMILY MEMBER"/>
    <property type="match status" value="1"/>
</dbReference>
<evidence type="ECO:0000256" key="1">
    <source>
        <dbReference type="ARBA" id="ARBA00001947"/>
    </source>
</evidence>
<evidence type="ECO:0000256" key="5">
    <source>
        <dbReference type="ARBA" id="ARBA00022801"/>
    </source>
</evidence>
<name>A0A8H5LSR1_9AGAR</name>
<comment type="similarity">
    <text evidence="2">Belongs to the peptidase M28 family. M28B subfamily.</text>
</comment>
<feature type="chain" id="PRO_5034399852" description="Peptide hydrolase" evidence="8">
    <location>
        <begin position="20"/>
        <end position="464"/>
    </location>
</feature>
<keyword evidence="8" id="KW-0732">Signal</keyword>
<dbReference type="Gene3D" id="3.40.630.10">
    <property type="entry name" value="Zn peptidases"/>
    <property type="match status" value="1"/>
</dbReference>
<evidence type="ECO:0000256" key="2">
    <source>
        <dbReference type="ARBA" id="ARBA00005634"/>
    </source>
</evidence>
<dbReference type="GO" id="GO:0006508">
    <property type="term" value="P:proteolysis"/>
    <property type="evidence" value="ECO:0007669"/>
    <property type="project" value="UniProtKB-KW"/>
</dbReference>
<dbReference type="CDD" id="cd00063">
    <property type="entry name" value="FN3"/>
    <property type="match status" value="1"/>
</dbReference>
<keyword evidence="7" id="KW-0482">Metalloprotease</keyword>
<gene>
    <name evidence="11" type="ORF">D9758_004415</name>
</gene>
<dbReference type="SUPFAM" id="SSF53187">
    <property type="entry name" value="Zn-dependent exopeptidases"/>
    <property type="match status" value="1"/>
</dbReference>
<comment type="caution">
    <text evidence="11">The sequence shown here is derived from an EMBL/GenBank/DDBJ whole genome shotgun (WGS) entry which is preliminary data.</text>
</comment>
<dbReference type="InterPro" id="IPR045175">
    <property type="entry name" value="M28_fam"/>
</dbReference>
<comment type="cofactor">
    <cofactor evidence="1">
        <name>Zn(2+)</name>
        <dbReference type="ChEBI" id="CHEBI:29105"/>
    </cofactor>
</comment>
<evidence type="ECO:0000256" key="4">
    <source>
        <dbReference type="ARBA" id="ARBA00022723"/>
    </source>
</evidence>
<feature type="region of interest" description="Disordered" evidence="9">
    <location>
        <begin position="153"/>
        <end position="173"/>
    </location>
</feature>
<evidence type="ECO:0000256" key="3">
    <source>
        <dbReference type="ARBA" id="ARBA00022670"/>
    </source>
</evidence>
<keyword evidence="4 8" id="KW-0479">Metal-binding</keyword>
<evidence type="ECO:0000259" key="10">
    <source>
        <dbReference type="Pfam" id="PF04389"/>
    </source>
</evidence>
<reference evidence="11 12" key="1">
    <citation type="journal article" date="2020" name="ISME J.">
        <title>Uncovering the hidden diversity of litter-decomposition mechanisms in mushroom-forming fungi.</title>
        <authorList>
            <person name="Floudas D."/>
            <person name="Bentzer J."/>
            <person name="Ahren D."/>
            <person name="Johansson T."/>
            <person name="Persson P."/>
            <person name="Tunlid A."/>
        </authorList>
    </citation>
    <scope>NUCLEOTIDE SEQUENCE [LARGE SCALE GENOMIC DNA]</scope>
    <source>
        <strain evidence="11 12">CBS 291.85</strain>
    </source>
</reference>
<dbReference type="PANTHER" id="PTHR12147:SF26">
    <property type="entry name" value="PEPTIDASE M28 DOMAIN-CONTAINING PROTEIN"/>
    <property type="match status" value="1"/>
</dbReference>
<evidence type="ECO:0000313" key="11">
    <source>
        <dbReference type="EMBL" id="KAF5368061.1"/>
    </source>
</evidence>
<dbReference type="Pfam" id="PF04389">
    <property type="entry name" value="Peptidase_M28"/>
    <property type="match status" value="1"/>
</dbReference>
<evidence type="ECO:0000256" key="8">
    <source>
        <dbReference type="RuleBase" id="RU361240"/>
    </source>
</evidence>
<evidence type="ECO:0000256" key="7">
    <source>
        <dbReference type="ARBA" id="ARBA00023049"/>
    </source>
</evidence>
<dbReference type="AlphaFoldDB" id="A0A8H5LSR1"/>
<accession>A0A8H5LSR1</accession>
<keyword evidence="3 8" id="KW-0645">Protease</keyword>
<keyword evidence="5 8" id="KW-0378">Hydrolase</keyword>
<dbReference type="EMBL" id="JAACJM010000017">
    <property type="protein sequence ID" value="KAF5368061.1"/>
    <property type="molecule type" value="Genomic_DNA"/>
</dbReference>
<dbReference type="EC" id="3.4.-.-" evidence="8"/>
<evidence type="ECO:0000256" key="6">
    <source>
        <dbReference type="ARBA" id="ARBA00022833"/>
    </source>
</evidence>
<dbReference type="InterPro" id="IPR003961">
    <property type="entry name" value="FN3_dom"/>
</dbReference>
<evidence type="ECO:0000313" key="12">
    <source>
        <dbReference type="Proteomes" id="UP000559256"/>
    </source>
</evidence>
<feature type="signal peptide" evidence="8">
    <location>
        <begin position="1"/>
        <end position="19"/>
    </location>
</feature>
<evidence type="ECO:0000256" key="9">
    <source>
        <dbReference type="SAM" id="MobiDB-lite"/>
    </source>
</evidence>
<proteinExistence type="inferred from homology"/>
<dbReference type="GO" id="GO:0046872">
    <property type="term" value="F:metal ion binding"/>
    <property type="evidence" value="ECO:0007669"/>
    <property type="project" value="UniProtKB-KW"/>
</dbReference>
<keyword evidence="6 8" id="KW-0862">Zinc</keyword>
<dbReference type="Proteomes" id="UP000559256">
    <property type="component" value="Unassembled WGS sequence"/>
</dbReference>
<sequence>MRLSTRAVILLSYLSLASSQNPLIQDFLSPDTWPPGPGQALVPQAPNAQLTSMLSNISSSNIETIINTLVSFGTRSTLSNQTSRTRGIGAALTYLQSQFNQIASTSGGRMNVTVQSFTQPAGGSFPVATKISNVFATLKGTENSNRVYVVSGHYDSRNSDDSDGVNDAPGADDDGSGVAVSLELARVMAQASLTTPPKATIIFACVAGEEQGLIGSNFMAQQLKTAGIDVQGMLDNDIVGSSTADDGTTDPFNIRMFVQGIPPTELGTSQVADRVGIGAENDSPIRQLGRFVAEVANNVQPVWRPDRFGRGGDHQSFLSAGFPAVRFTEPHENFAHQHQDVRVVNGVQFGDLSEFCDFEFNARVAKVNGAALWSLAQAPGTPKNVRSNTNVQTNNSTLTWTVDPNAASYEIVWRASDLPQWTNVVPVGKVGSATIQLSHDNAQMGVRAVGANGYRSPAGFPFSG</sequence>
<keyword evidence="12" id="KW-1185">Reference proteome</keyword>
<dbReference type="InterPro" id="IPR007484">
    <property type="entry name" value="Peptidase_M28"/>
</dbReference>
<feature type="domain" description="Peptidase M28" evidence="10">
    <location>
        <begin position="133"/>
        <end position="340"/>
    </location>
</feature>
<protein>
    <recommendedName>
        <fullName evidence="8">Peptide hydrolase</fullName>
        <ecNumber evidence="8">3.4.-.-</ecNumber>
    </recommendedName>
</protein>
<organism evidence="11 12">
    <name type="scientific">Tetrapyrgos nigripes</name>
    <dbReference type="NCBI Taxonomy" id="182062"/>
    <lineage>
        <taxon>Eukaryota</taxon>
        <taxon>Fungi</taxon>
        <taxon>Dikarya</taxon>
        <taxon>Basidiomycota</taxon>
        <taxon>Agaricomycotina</taxon>
        <taxon>Agaricomycetes</taxon>
        <taxon>Agaricomycetidae</taxon>
        <taxon>Agaricales</taxon>
        <taxon>Marasmiineae</taxon>
        <taxon>Marasmiaceae</taxon>
        <taxon>Tetrapyrgos</taxon>
    </lineage>
</organism>
<dbReference type="GO" id="GO:0008235">
    <property type="term" value="F:metalloexopeptidase activity"/>
    <property type="evidence" value="ECO:0007669"/>
    <property type="project" value="InterPro"/>
</dbReference>
<dbReference type="OrthoDB" id="10013407at2759"/>